<protein>
    <submittedName>
        <fullName evidence="2">Uncharacterized protein</fullName>
    </submittedName>
</protein>
<reference evidence="2 3" key="1">
    <citation type="journal article" date="2018" name="Front. Plant Sci.">
        <title>Red Clover (Trifolium pratense) and Zigzag Clover (T. medium) - A Picture of Genomic Similarities and Differences.</title>
        <authorList>
            <person name="Dluhosova J."/>
            <person name="Istvanek J."/>
            <person name="Nedelnik J."/>
            <person name="Repkova J."/>
        </authorList>
    </citation>
    <scope>NUCLEOTIDE SEQUENCE [LARGE SCALE GENOMIC DNA]</scope>
    <source>
        <strain evidence="3">cv. 10/8</strain>
        <tissue evidence="2">Leaf</tissue>
    </source>
</reference>
<feature type="non-terminal residue" evidence="2">
    <location>
        <position position="1"/>
    </location>
</feature>
<sequence length="62" mass="7258">RKGKECIQKERSLARTRDAEAQRKMRRRIQDCEVDAIAVTGFGHRECVKTKKWRGISKSAKR</sequence>
<evidence type="ECO:0000256" key="1">
    <source>
        <dbReference type="SAM" id="MobiDB-lite"/>
    </source>
</evidence>
<dbReference type="AlphaFoldDB" id="A0A392W5W7"/>
<organism evidence="2 3">
    <name type="scientific">Trifolium medium</name>
    <dbReference type="NCBI Taxonomy" id="97028"/>
    <lineage>
        <taxon>Eukaryota</taxon>
        <taxon>Viridiplantae</taxon>
        <taxon>Streptophyta</taxon>
        <taxon>Embryophyta</taxon>
        <taxon>Tracheophyta</taxon>
        <taxon>Spermatophyta</taxon>
        <taxon>Magnoliopsida</taxon>
        <taxon>eudicotyledons</taxon>
        <taxon>Gunneridae</taxon>
        <taxon>Pentapetalae</taxon>
        <taxon>rosids</taxon>
        <taxon>fabids</taxon>
        <taxon>Fabales</taxon>
        <taxon>Fabaceae</taxon>
        <taxon>Papilionoideae</taxon>
        <taxon>50 kb inversion clade</taxon>
        <taxon>NPAAA clade</taxon>
        <taxon>Hologalegina</taxon>
        <taxon>IRL clade</taxon>
        <taxon>Trifolieae</taxon>
        <taxon>Trifolium</taxon>
    </lineage>
</organism>
<accession>A0A392W5W7</accession>
<feature type="region of interest" description="Disordered" evidence="1">
    <location>
        <begin position="1"/>
        <end position="21"/>
    </location>
</feature>
<comment type="caution">
    <text evidence="2">The sequence shown here is derived from an EMBL/GenBank/DDBJ whole genome shotgun (WGS) entry which is preliminary data.</text>
</comment>
<dbReference type="EMBL" id="LXQA011396401">
    <property type="protein sequence ID" value="MCI95776.1"/>
    <property type="molecule type" value="Genomic_DNA"/>
</dbReference>
<evidence type="ECO:0000313" key="3">
    <source>
        <dbReference type="Proteomes" id="UP000265520"/>
    </source>
</evidence>
<proteinExistence type="predicted"/>
<name>A0A392W5W7_9FABA</name>
<keyword evidence="3" id="KW-1185">Reference proteome</keyword>
<dbReference type="Proteomes" id="UP000265520">
    <property type="component" value="Unassembled WGS sequence"/>
</dbReference>
<evidence type="ECO:0000313" key="2">
    <source>
        <dbReference type="EMBL" id="MCI95776.1"/>
    </source>
</evidence>